<evidence type="ECO:0000313" key="2">
    <source>
        <dbReference type="Proteomes" id="UP000064844"/>
    </source>
</evidence>
<reference evidence="1 2" key="1">
    <citation type="journal article" date="2015" name="Nat. Commun.">
        <title>Production of butyrate from lysine and the Amadori product fructoselysine by a human gut commensal.</title>
        <authorList>
            <person name="Bui T.P."/>
            <person name="Ritari J."/>
            <person name="Boeren S."/>
            <person name="de Waard P."/>
            <person name="Plugge C.M."/>
            <person name="de Vos W.M."/>
        </authorList>
    </citation>
    <scope>NUCLEOTIDE SEQUENCE [LARGE SCALE GENOMIC DNA]</scope>
    <source>
        <strain evidence="1 2">AF211</strain>
    </source>
</reference>
<accession>A0A0S2W4F4</accession>
<sequence>MDKLLQSLLREWDYLLQLQDETLKALPEYPLVYSEYTRLADELEQQLGEAGNKALYRRYEGAHSAYLALCERASLLCGAHTALRLLLTLL</sequence>
<dbReference type="KEGG" id="ibu:IB211_01752"/>
<dbReference type="RefSeq" id="WP_033119024.1">
    <property type="nucleotide sequence ID" value="NZ_CALICV010000109.1"/>
</dbReference>
<dbReference type="Proteomes" id="UP000064844">
    <property type="component" value="Chromosome"/>
</dbReference>
<dbReference type="EMBL" id="CP011307">
    <property type="protein sequence ID" value="ALP94143.1"/>
    <property type="molecule type" value="Genomic_DNA"/>
</dbReference>
<evidence type="ECO:0000313" key="1">
    <source>
        <dbReference type="EMBL" id="ALP94143.1"/>
    </source>
</evidence>
<proteinExistence type="predicted"/>
<protein>
    <submittedName>
        <fullName evidence="1">Uncharacterized protein</fullName>
    </submittedName>
</protein>
<keyword evidence="2" id="KW-1185">Reference proteome</keyword>
<name>A0A0S2W4F4_9FIRM</name>
<dbReference type="AlphaFoldDB" id="A0A0S2W4F4"/>
<organism evidence="1 2">
    <name type="scientific">Intestinimonas butyriciproducens</name>
    <dbReference type="NCBI Taxonomy" id="1297617"/>
    <lineage>
        <taxon>Bacteria</taxon>
        <taxon>Bacillati</taxon>
        <taxon>Bacillota</taxon>
        <taxon>Clostridia</taxon>
        <taxon>Eubacteriales</taxon>
        <taxon>Intestinimonas</taxon>
    </lineage>
</organism>
<reference evidence="2" key="2">
    <citation type="submission" date="2015-04" db="EMBL/GenBank/DDBJ databases">
        <title>A butyrogenic pathway from the amino acid lysine in a human gut commensal.</title>
        <authorList>
            <person name="de Vos W.M."/>
            <person name="Bui N.T.P."/>
            <person name="Plugge C.M."/>
            <person name="Ritari J."/>
        </authorList>
    </citation>
    <scope>NUCLEOTIDE SEQUENCE [LARGE SCALE GENOMIC DNA]</scope>
    <source>
        <strain evidence="2">AF211</strain>
    </source>
</reference>
<dbReference type="STRING" id="1297617.IB211_01752"/>
<gene>
    <name evidence="1" type="ORF">IB211_01752</name>
</gene>